<keyword evidence="4" id="KW-1185">Reference proteome</keyword>
<dbReference type="Pfam" id="PF06687">
    <property type="entry name" value="SUR7"/>
    <property type="match status" value="1"/>
</dbReference>
<comment type="caution">
    <text evidence="3">The sequence shown here is derived from an EMBL/GenBank/DDBJ whole genome shotgun (WGS) entry which is preliminary data.</text>
</comment>
<reference evidence="3 4" key="1">
    <citation type="submission" date="2024-02" db="EMBL/GenBank/DDBJ databases">
        <title>De novo assembly and annotation of 12 fungi associated with fruit tree decline syndrome in Ontario, Canada.</title>
        <authorList>
            <person name="Sulman M."/>
            <person name="Ellouze W."/>
            <person name="Ilyukhin E."/>
        </authorList>
    </citation>
    <scope>NUCLEOTIDE SEQUENCE [LARGE SCALE GENOMIC DNA]</scope>
    <source>
        <strain evidence="3 4">M11/M66-122</strain>
    </source>
</reference>
<dbReference type="AlphaFoldDB" id="A0AAN9UIE1"/>
<dbReference type="GO" id="GO:0006897">
    <property type="term" value="P:endocytosis"/>
    <property type="evidence" value="ECO:0007669"/>
    <property type="project" value="TreeGrafter"/>
</dbReference>
<dbReference type="GO" id="GO:0031505">
    <property type="term" value="P:fungal-type cell wall organization"/>
    <property type="evidence" value="ECO:0007669"/>
    <property type="project" value="TreeGrafter"/>
</dbReference>
<dbReference type="PANTHER" id="PTHR36414">
    <property type="entry name" value="PROTEIN SUR7"/>
    <property type="match status" value="1"/>
</dbReference>
<evidence type="ECO:0000256" key="1">
    <source>
        <dbReference type="SAM" id="MobiDB-lite"/>
    </source>
</evidence>
<dbReference type="GO" id="GO:0030866">
    <property type="term" value="P:cortical actin cytoskeleton organization"/>
    <property type="evidence" value="ECO:0007669"/>
    <property type="project" value="TreeGrafter"/>
</dbReference>
<dbReference type="PANTHER" id="PTHR36414:SF1">
    <property type="entry name" value="PROTEIN SUR7"/>
    <property type="match status" value="1"/>
</dbReference>
<protein>
    <submittedName>
        <fullName evidence="3">Eisosomes component</fullName>
    </submittedName>
</protein>
<dbReference type="GO" id="GO:0045121">
    <property type="term" value="C:membrane raft"/>
    <property type="evidence" value="ECO:0007669"/>
    <property type="project" value="TreeGrafter"/>
</dbReference>
<feature type="region of interest" description="Disordered" evidence="1">
    <location>
        <begin position="216"/>
        <end position="266"/>
    </location>
</feature>
<dbReference type="GO" id="GO:0032185">
    <property type="term" value="P:septin cytoskeleton organization"/>
    <property type="evidence" value="ECO:0007669"/>
    <property type="project" value="TreeGrafter"/>
</dbReference>
<evidence type="ECO:0000313" key="4">
    <source>
        <dbReference type="Proteomes" id="UP001320420"/>
    </source>
</evidence>
<keyword evidence="2" id="KW-0472">Membrane</keyword>
<gene>
    <name evidence="3" type="primary">SUR7</name>
    <name evidence="3" type="ORF">SLS62_010369</name>
</gene>
<feature type="transmembrane region" description="Helical" evidence="2">
    <location>
        <begin position="117"/>
        <end position="139"/>
    </location>
</feature>
<feature type="transmembrane region" description="Helical" evidence="2">
    <location>
        <begin position="146"/>
        <end position="170"/>
    </location>
</feature>
<feature type="transmembrane region" description="Helical" evidence="2">
    <location>
        <begin position="190"/>
        <end position="213"/>
    </location>
</feature>
<evidence type="ECO:0000256" key="2">
    <source>
        <dbReference type="SAM" id="Phobius"/>
    </source>
</evidence>
<dbReference type="Proteomes" id="UP001320420">
    <property type="component" value="Unassembled WGS sequence"/>
</dbReference>
<name>A0AAN9UIE1_9PEZI</name>
<organism evidence="3 4">
    <name type="scientific">Diatrype stigma</name>
    <dbReference type="NCBI Taxonomy" id="117547"/>
    <lineage>
        <taxon>Eukaryota</taxon>
        <taxon>Fungi</taxon>
        <taxon>Dikarya</taxon>
        <taxon>Ascomycota</taxon>
        <taxon>Pezizomycotina</taxon>
        <taxon>Sordariomycetes</taxon>
        <taxon>Xylariomycetidae</taxon>
        <taxon>Xylariales</taxon>
        <taxon>Diatrypaceae</taxon>
        <taxon>Diatrype</taxon>
    </lineage>
</organism>
<keyword evidence="2" id="KW-0812">Transmembrane</keyword>
<dbReference type="InterPro" id="IPR009571">
    <property type="entry name" value="SUR7/Rim9-like_fungi"/>
</dbReference>
<dbReference type="GO" id="GO:0005886">
    <property type="term" value="C:plasma membrane"/>
    <property type="evidence" value="ECO:0007669"/>
    <property type="project" value="InterPro"/>
</dbReference>
<sequence>MLLRNGLLAPVSLVFLAGAIVMMLFVILSGVKPTSPLNATYFLRADTSDITGARATSQWAYFYICSPGNTECGGAWPDPPVGWAWDADASGVPPGLGGGHGGGTTSAYYYYLWRFGWVFYLMGFALAVGAFLGGFLACLGRLGAALSGLAAGSALFFFSLAAALMTATFVKMRDAFRADGRDATLGRYAFGFTWAAWTCLLISTVLFFLGVLASGSGSSRRDRNMAAASSAHAAGGGRRRRGRFGGRREPSIRNSVGSHRVKEDYA</sequence>
<feature type="transmembrane region" description="Helical" evidence="2">
    <location>
        <begin position="7"/>
        <end position="28"/>
    </location>
</feature>
<dbReference type="GO" id="GO:0005938">
    <property type="term" value="C:cell cortex"/>
    <property type="evidence" value="ECO:0007669"/>
    <property type="project" value="TreeGrafter"/>
</dbReference>
<keyword evidence="2" id="KW-1133">Transmembrane helix</keyword>
<dbReference type="EMBL" id="JAKJXP020000126">
    <property type="protein sequence ID" value="KAK7744008.1"/>
    <property type="molecule type" value="Genomic_DNA"/>
</dbReference>
<evidence type="ECO:0000313" key="3">
    <source>
        <dbReference type="EMBL" id="KAK7744008.1"/>
    </source>
</evidence>
<accession>A0AAN9UIE1</accession>
<proteinExistence type="predicted"/>